<dbReference type="Proteomes" id="UP000183832">
    <property type="component" value="Unassembled WGS sequence"/>
</dbReference>
<feature type="region of interest" description="Disordered" evidence="1">
    <location>
        <begin position="18"/>
        <end position="38"/>
    </location>
</feature>
<evidence type="ECO:0000313" key="2">
    <source>
        <dbReference type="EMBL" id="CRL00991.1"/>
    </source>
</evidence>
<proteinExistence type="predicted"/>
<organism evidence="2 3">
    <name type="scientific">Clunio marinus</name>
    <dbReference type="NCBI Taxonomy" id="568069"/>
    <lineage>
        <taxon>Eukaryota</taxon>
        <taxon>Metazoa</taxon>
        <taxon>Ecdysozoa</taxon>
        <taxon>Arthropoda</taxon>
        <taxon>Hexapoda</taxon>
        <taxon>Insecta</taxon>
        <taxon>Pterygota</taxon>
        <taxon>Neoptera</taxon>
        <taxon>Endopterygota</taxon>
        <taxon>Diptera</taxon>
        <taxon>Nematocera</taxon>
        <taxon>Chironomoidea</taxon>
        <taxon>Chironomidae</taxon>
        <taxon>Clunio</taxon>
    </lineage>
</organism>
<dbReference type="AlphaFoldDB" id="A0A1J1IL77"/>
<keyword evidence="3" id="KW-1185">Reference proteome</keyword>
<evidence type="ECO:0000313" key="3">
    <source>
        <dbReference type="Proteomes" id="UP000183832"/>
    </source>
</evidence>
<name>A0A1J1IL77_9DIPT</name>
<protein>
    <submittedName>
        <fullName evidence="2">CLUMA_CG014649, isoform A</fullName>
    </submittedName>
</protein>
<accession>A0A1J1IL77</accession>
<evidence type="ECO:0000256" key="1">
    <source>
        <dbReference type="SAM" id="MobiDB-lite"/>
    </source>
</evidence>
<sequence>MIHKDSLSSENIFVLKNRKLNSSSRNKQQQKQNETKQKLTENCISNIPHQVNLLNASFAQKS</sequence>
<reference evidence="2 3" key="1">
    <citation type="submission" date="2015-04" db="EMBL/GenBank/DDBJ databases">
        <authorList>
            <person name="Syromyatnikov M.Y."/>
            <person name="Popov V.N."/>
        </authorList>
    </citation>
    <scope>NUCLEOTIDE SEQUENCE [LARGE SCALE GENOMIC DNA]</scope>
</reference>
<feature type="compositionally biased region" description="Low complexity" evidence="1">
    <location>
        <begin position="20"/>
        <end position="32"/>
    </location>
</feature>
<dbReference type="EMBL" id="CVRI01000055">
    <property type="protein sequence ID" value="CRL00991.1"/>
    <property type="molecule type" value="Genomic_DNA"/>
</dbReference>
<gene>
    <name evidence="2" type="ORF">CLUMA_CG014649</name>
</gene>